<evidence type="ECO:0000256" key="5">
    <source>
        <dbReference type="HAMAP-Rule" id="MF_00821"/>
    </source>
</evidence>
<dbReference type="GO" id="GO:0015031">
    <property type="term" value="P:protein transport"/>
    <property type="evidence" value="ECO:0007669"/>
    <property type="project" value="UniProtKB-UniRule"/>
</dbReference>
<dbReference type="Proteomes" id="UP000433788">
    <property type="component" value="Unassembled WGS sequence"/>
</dbReference>
<comment type="subunit">
    <text evidence="5">Homotetramer, a dimer of dimers. One homotetramer interacts with 1 SecA dimer.</text>
</comment>
<comment type="subcellular location">
    <subcellularLocation>
        <location evidence="5">Cytoplasm</location>
    </subcellularLocation>
</comment>
<dbReference type="GO" id="GO:0051262">
    <property type="term" value="P:protein tetramerization"/>
    <property type="evidence" value="ECO:0007669"/>
    <property type="project" value="InterPro"/>
</dbReference>
<keyword evidence="3 5" id="KW-0653">Protein transport</keyword>
<dbReference type="Gene3D" id="3.10.420.10">
    <property type="entry name" value="SecB-like"/>
    <property type="match status" value="1"/>
</dbReference>
<dbReference type="NCBIfam" id="NF004393">
    <property type="entry name" value="PRK05751.1-4"/>
    <property type="match status" value="1"/>
</dbReference>
<gene>
    <name evidence="5 6" type="primary">secB</name>
    <name evidence="6" type="ORF">GH984_06690</name>
</gene>
<dbReference type="GO" id="GO:0051082">
    <property type="term" value="F:unfolded protein binding"/>
    <property type="evidence" value="ECO:0007669"/>
    <property type="project" value="InterPro"/>
</dbReference>
<dbReference type="PANTHER" id="PTHR36918">
    <property type="match status" value="1"/>
</dbReference>
<evidence type="ECO:0000256" key="2">
    <source>
        <dbReference type="ARBA" id="ARBA00022448"/>
    </source>
</evidence>
<evidence type="ECO:0000256" key="1">
    <source>
        <dbReference type="ARBA" id="ARBA00009990"/>
    </source>
</evidence>
<accession>A0A6N7QPR3</accession>
<dbReference type="GO" id="GO:0006457">
    <property type="term" value="P:protein folding"/>
    <property type="evidence" value="ECO:0007669"/>
    <property type="project" value="UniProtKB-UniRule"/>
</dbReference>
<sequence>MADEPTQQFAIQKLYLKDCSLENPAAPAVFRETWKPEARVELNTKHEDLGENLFEVVLTVTVTATKDEQTIYLCEIHQAGVFTLSGFTEEATDQLLGAYCPGVLFAYAREAVSDLTTKAGYPPMLLSPVNFDALYARKKQNQQ</sequence>
<dbReference type="HAMAP" id="MF_00821">
    <property type="entry name" value="SecB"/>
    <property type="match status" value="1"/>
</dbReference>
<dbReference type="NCBIfam" id="TIGR00809">
    <property type="entry name" value="secB"/>
    <property type="match status" value="1"/>
</dbReference>
<proteinExistence type="inferred from homology"/>
<evidence type="ECO:0000256" key="3">
    <source>
        <dbReference type="ARBA" id="ARBA00022927"/>
    </source>
</evidence>
<dbReference type="SUPFAM" id="SSF54611">
    <property type="entry name" value="SecB-like"/>
    <property type="match status" value="1"/>
</dbReference>
<name>A0A6N7QPR3_9GAMM</name>
<keyword evidence="7" id="KW-1185">Reference proteome</keyword>
<reference evidence="6 7" key="1">
    <citation type="submission" date="2019-11" db="EMBL/GenBank/DDBJ databases">
        <authorList>
            <person name="Zhang X.Y."/>
        </authorList>
    </citation>
    <scope>NUCLEOTIDE SEQUENCE [LARGE SCALE GENOMIC DNA]</scope>
    <source>
        <strain evidence="6 7">C176</strain>
    </source>
</reference>
<evidence type="ECO:0000313" key="7">
    <source>
        <dbReference type="Proteomes" id="UP000433788"/>
    </source>
</evidence>
<dbReference type="Pfam" id="PF02556">
    <property type="entry name" value="SecB"/>
    <property type="match status" value="1"/>
</dbReference>
<dbReference type="PANTHER" id="PTHR36918:SF1">
    <property type="entry name" value="PROTEIN-EXPORT PROTEIN SECB"/>
    <property type="match status" value="1"/>
</dbReference>
<keyword evidence="5" id="KW-0143">Chaperone</keyword>
<keyword evidence="5" id="KW-0963">Cytoplasm</keyword>
<dbReference type="AlphaFoldDB" id="A0A6N7QPR3"/>
<organism evidence="6 7">
    <name type="scientific">Spiribacter salilacus</name>
    <dbReference type="NCBI Taxonomy" id="2664894"/>
    <lineage>
        <taxon>Bacteria</taxon>
        <taxon>Pseudomonadati</taxon>
        <taxon>Pseudomonadota</taxon>
        <taxon>Gammaproteobacteria</taxon>
        <taxon>Chromatiales</taxon>
        <taxon>Ectothiorhodospiraceae</taxon>
        <taxon>Spiribacter</taxon>
    </lineage>
</organism>
<dbReference type="PRINTS" id="PR01594">
    <property type="entry name" value="SECBCHAPRONE"/>
</dbReference>
<dbReference type="InterPro" id="IPR035958">
    <property type="entry name" value="SecB-like_sf"/>
</dbReference>
<protein>
    <recommendedName>
        <fullName evidence="5">Protein-export protein SecB</fullName>
    </recommendedName>
</protein>
<keyword evidence="2 5" id="KW-0813">Transport</keyword>
<comment type="function">
    <text evidence="5">One of the proteins required for the normal export of preproteins out of the cell cytoplasm. It is a molecular chaperone that binds to a subset of precursor proteins, maintaining them in a translocation-competent state. It also specifically binds to its receptor SecA.</text>
</comment>
<dbReference type="RefSeq" id="WP_153719436.1">
    <property type="nucleotide sequence ID" value="NZ_WJPP01000003.1"/>
</dbReference>
<evidence type="ECO:0000256" key="4">
    <source>
        <dbReference type="ARBA" id="ARBA00023010"/>
    </source>
</evidence>
<dbReference type="GO" id="GO:0005737">
    <property type="term" value="C:cytoplasm"/>
    <property type="evidence" value="ECO:0007669"/>
    <property type="project" value="UniProtKB-SubCell"/>
</dbReference>
<comment type="similarity">
    <text evidence="1 5">Belongs to the SecB family.</text>
</comment>
<dbReference type="InterPro" id="IPR003708">
    <property type="entry name" value="SecB"/>
</dbReference>
<evidence type="ECO:0000313" key="6">
    <source>
        <dbReference type="EMBL" id="MRH78391.1"/>
    </source>
</evidence>
<dbReference type="EMBL" id="WJPP01000003">
    <property type="protein sequence ID" value="MRH78391.1"/>
    <property type="molecule type" value="Genomic_DNA"/>
</dbReference>
<comment type="caution">
    <text evidence="6">The sequence shown here is derived from an EMBL/GenBank/DDBJ whole genome shotgun (WGS) entry which is preliminary data.</text>
</comment>
<keyword evidence="4 5" id="KW-0811">Translocation</keyword>